<keyword evidence="3" id="KW-0813">Transport</keyword>
<dbReference type="NCBIfam" id="TIGR01297">
    <property type="entry name" value="CDF"/>
    <property type="match status" value="1"/>
</dbReference>
<dbReference type="RefSeq" id="WP_279248729.1">
    <property type="nucleotide sequence ID" value="NZ_SHNO01000001.1"/>
</dbReference>
<dbReference type="InterPro" id="IPR050681">
    <property type="entry name" value="CDF/SLC30A"/>
</dbReference>
<dbReference type="EMBL" id="SHNO01000001">
    <property type="protein sequence ID" value="MCX2977001.1"/>
    <property type="molecule type" value="Genomic_DNA"/>
</dbReference>
<evidence type="ECO:0000256" key="7">
    <source>
        <dbReference type="ARBA" id="ARBA00023065"/>
    </source>
</evidence>
<dbReference type="InterPro" id="IPR036837">
    <property type="entry name" value="Cation_efflux_CTD_sf"/>
</dbReference>
<keyword evidence="5" id="KW-0864">Zinc transport</keyword>
<feature type="transmembrane region" description="Helical" evidence="10">
    <location>
        <begin position="80"/>
        <end position="100"/>
    </location>
</feature>
<organism evidence="13 14">
    <name type="scientific">Candidatus Marimicrobium litorale</name>
    <dbReference type="NCBI Taxonomy" id="2518991"/>
    <lineage>
        <taxon>Bacteria</taxon>
        <taxon>Pseudomonadati</taxon>
        <taxon>Pseudomonadota</taxon>
        <taxon>Gammaproteobacteria</taxon>
        <taxon>Cellvibrionales</taxon>
        <taxon>Halieaceae</taxon>
        <taxon>Marimicrobium</taxon>
    </lineage>
</organism>
<dbReference type="Pfam" id="PF01545">
    <property type="entry name" value="Cation_efflux"/>
    <property type="match status" value="1"/>
</dbReference>
<comment type="caution">
    <text evidence="13">The sequence shown here is derived from an EMBL/GenBank/DDBJ whole genome shotgun (WGS) entry which is preliminary data.</text>
</comment>
<evidence type="ECO:0000256" key="5">
    <source>
        <dbReference type="ARBA" id="ARBA00022906"/>
    </source>
</evidence>
<evidence type="ECO:0000313" key="14">
    <source>
        <dbReference type="Proteomes" id="UP001143304"/>
    </source>
</evidence>
<dbReference type="Proteomes" id="UP001143304">
    <property type="component" value="Unassembled WGS sequence"/>
</dbReference>
<evidence type="ECO:0000256" key="2">
    <source>
        <dbReference type="ARBA" id="ARBA00008873"/>
    </source>
</evidence>
<dbReference type="PANTHER" id="PTHR11562">
    <property type="entry name" value="CATION EFFLUX PROTEIN/ ZINC TRANSPORTER"/>
    <property type="match status" value="1"/>
</dbReference>
<evidence type="ECO:0000256" key="9">
    <source>
        <dbReference type="SAM" id="MobiDB-lite"/>
    </source>
</evidence>
<evidence type="ECO:0000256" key="3">
    <source>
        <dbReference type="ARBA" id="ARBA00022448"/>
    </source>
</evidence>
<feature type="region of interest" description="Disordered" evidence="9">
    <location>
        <begin position="290"/>
        <end position="311"/>
    </location>
</feature>
<evidence type="ECO:0000256" key="10">
    <source>
        <dbReference type="SAM" id="Phobius"/>
    </source>
</evidence>
<keyword evidence="4 10" id="KW-0812">Transmembrane</keyword>
<dbReference type="Pfam" id="PF16916">
    <property type="entry name" value="ZT_dimer"/>
    <property type="match status" value="1"/>
</dbReference>
<evidence type="ECO:0000259" key="11">
    <source>
        <dbReference type="Pfam" id="PF01545"/>
    </source>
</evidence>
<feature type="transmembrane region" description="Helical" evidence="10">
    <location>
        <begin position="112"/>
        <end position="134"/>
    </location>
</feature>
<keyword evidence="7" id="KW-0406">Ion transport</keyword>
<keyword evidence="8 10" id="KW-0472">Membrane</keyword>
<keyword evidence="14" id="KW-1185">Reference proteome</keyword>
<dbReference type="SUPFAM" id="SSF160240">
    <property type="entry name" value="Cation efflux protein cytoplasmic domain-like"/>
    <property type="match status" value="1"/>
</dbReference>
<proteinExistence type="inferred from homology"/>
<sequence length="311" mass="34398">MHNHSLEDDASSRRIGLVFFLNLSFTIIEFIGGILTNSTAIMADAVHDLGDSLSIGSAWVLNRLGRRSANSEFTYGYRRLSLFGAFLNSVVLIAGSLWVLSEALPRLADPVMPMAEGMLALAILGVTVNGFAAYRLSKGNTLNEKVLNWHLLEDVLGWLSVLVVSITLMFVDWPILDPLLSVGFTLFILFNVVRNLWATGKLFLQAVPDRALHDKIRKTLLDVDSVSGVHHQHLWSLDGEHHVLTAHIVVDRNFNADEYGRIKSATAEALEQYGLAHTTIEVECSEELCRDGTPEQDNRQTNHTAGDHDGT</sequence>
<dbReference type="SUPFAM" id="SSF161111">
    <property type="entry name" value="Cation efflux protein transmembrane domain-like"/>
    <property type="match status" value="1"/>
</dbReference>
<keyword evidence="6 10" id="KW-1133">Transmembrane helix</keyword>
<dbReference type="PANTHER" id="PTHR11562:SF17">
    <property type="entry name" value="RE54080P-RELATED"/>
    <property type="match status" value="1"/>
</dbReference>
<comment type="subcellular location">
    <subcellularLocation>
        <location evidence="1">Membrane</location>
        <topology evidence="1">Multi-pass membrane protein</topology>
    </subcellularLocation>
</comment>
<reference evidence="13" key="1">
    <citation type="submission" date="2019-02" db="EMBL/GenBank/DDBJ databases">
        <authorList>
            <person name="Li S.-H."/>
        </authorList>
    </citation>
    <scope>NUCLEOTIDE SEQUENCE</scope>
    <source>
        <strain evidence="13">IMCC11814</strain>
    </source>
</reference>
<evidence type="ECO:0000256" key="1">
    <source>
        <dbReference type="ARBA" id="ARBA00004141"/>
    </source>
</evidence>
<evidence type="ECO:0000259" key="12">
    <source>
        <dbReference type="Pfam" id="PF16916"/>
    </source>
</evidence>
<gene>
    <name evidence="13" type="ORF">EYC82_06500</name>
</gene>
<feature type="domain" description="Cation efflux protein cytoplasmic" evidence="12">
    <location>
        <begin position="208"/>
        <end position="283"/>
    </location>
</feature>
<feature type="transmembrane region" description="Helical" evidence="10">
    <location>
        <begin position="155"/>
        <end position="173"/>
    </location>
</feature>
<dbReference type="Gene3D" id="1.20.1510.10">
    <property type="entry name" value="Cation efflux protein transmembrane domain"/>
    <property type="match status" value="1"/>
</dbReference>
<dbReference type="InterPro" id="IPR002524">
    <property type="entry name" value="Cation_efflux"/>
</dbReference>
<evidence type="ECO:0000256" key="4">
    <source>
        <dbReference type="ARBA" id="ARBA00022692"/>
    </source>
</evidence>
<feature type="domain" description="Cation efflux protein transmembrane" evidence="11">
    <location>
        <begin position="17"/>
        <end position="201"/>
    </location>
</feature>
<dbReference type="InterPro" id="IPR027469">
    <property type="entry name" value="Cation_efflux_TMD_sf"/>
</dbReference>
<feature type="transmembrane region" description="Helical" evidence="10">
    <location>
        <begin position="15"/>
        <end position="35"/>
    </location>
</feature>
<name>A0ABT3T412_9GAMM</name>
<feature type="transmembrane region" description="Helical" evidence="10">
    <location>
        <begin position="179"/>
        <end position="197"/>
    </location>
</feature>
<dbReference type="InterPro" id="IPR027470">
    <property type="entry name" value="Cation_efflux_CTD"/>
</dbReference>
<keyword evidence="5" id="KW-0862">Zinc</keyword>
<protein>
    <submittedName>
        <fullName evidence="13">Cation transporter</fullName>
    </submittedName>
</protein>
<accession>A0ABT3T412</accession>
<dbReference type="InterPro" id="IPR058533">
    <property type="entry name" value="Cation_efflux_TM"/>
</dbReference>
<evidence type="ECO:0000256" key="6">
    <source>
        <dbReference type="ARBA" id="ARBA00022989"/>
    </source>
</evidence>
<evidence type="ECO:0000313" key="13">
    <source>
        <dbReference type="EMBL" id="MCX2977001.1"/>
    </source>
</evidence>
<comment type="similarity">
    <text evidence="2">Belongs to the cation diffusion facilitator (CDF) transporter (TC 2.A.4) family. SLC30A subfamily.</text>
</comment>
<evidence type="ECO:0000256" key="8">
    <source>
        <dbReference type="ARBA" id="ARBA00023136"/>
    </source>
</evidence>